<evidence type="ECO:0000259" key="1">
    <source>
        <dbReference type="Pfam" id="PF02342"/>
    </source>
</evidence>
<dbReference type="CDD" id="cd06974">
    <property type="entry name" value="TerD_like"/>
    <property type="match status" value="1"/>
</dbReference>
<dbReference type="PANTHER" id="PTHR32097">
    <property type="entry name" value="CAMP-BINDING PROTEIN 1-RELATED"/>
    <property type="match status" value="1"/>
</dbReference>
<feature type="domain" description="TerD" evidence="1">
    <location>
        <begin position="1"/>
        <end position="182"/>
    </location>
</feature>
<evidence type="ECO:0000313" key="2">
    <source>
        <dbReference type="EMBL" id="RTR26844.1"/>
    </source>
</evidence>
<sequence length="199" mass="20866">MAISLEKGQQISLTKAAGPSLSTVRMGLGWDAAQAPKKSGFLGGLFGGGGAASIDLDANALLFDAQGGLVDVVWFSQLQSKDGTVRHSGDNRTGAGDGDDETITVDLARLPANVVAVMFTVNNFTGQGFGQVANAYCRLVNVQGEQEIARYNLSAQGDHSALIMAALKRSGSDWTMTAIGAPSRGRTYQENLPDIRPHL</sequence>
<dbReference type="EMBL" id="RXPE01000013">
    <property type="protein sequence ID" value="RTR26844.1"/>
    <property type="molecule type" value="Genomic_DNA"/>
</dbReference>
<keyword evidence="3" id="KW-1185">Reference proteome</keyword>
<gene>
    <name evidence="2" type="ORF">EJ104_07555</name>
</gene>
<dbReference type="RefSeq" id="WP_126352145.1">
    <property type="nucleotide sequence ID" value="NZ_CP086382.1"/>
</dbReference>
<dbReference type="PANTHER" id="PTHR32097:SF17">
    <property type="entry name" value="CAMP-BINDING PROTEIN 1-RELATED"/>
    <property type="match status" value="1"/>
</dbReference>
<dbReference type="Pfam" id="PF02342">
    <property type="entry name" value="TerD"/>
    <property type="match status" value="1"/>
</dbReference>
<comment type="caution">
    <text evidence="2">The sequence shown here is derived from an EMBL/GenBank/DDBJ whole genome shotgun (WGS) entry which is preliminary data.</text>
</comment>
<dbReference type="Gene3D" id="2.60.60.30">
    <property type="entry name" value="sav2460 like domains"/>
    <property type="match status" value="1"/>
</dbReference>
<protein>
    <submittedName>
        <fullName evidence="2">TerD family protein</fullName>
    </submittedName>
</protein>
<dbReference type="InterPro" id="IPR003325">
    <property type="entry name" value="TerD"/>
</dbReference>
<accession>A0A431VUH2</accession>
<name>A0A431VUH2_9DEIO</name>
<dbReference type="Proteomes" id="UP000277766">
    <property type="component" value="Unassembled WGS sequence"/>
</dbReference>
<dbReference type="AlphaFoldDB" id="A0A431VUH2"/>
<dbReference type="OrthoDB" id="179721at2"/>
<proteinExistence type="predicted"/>
<organism evidence="2 3">
    <name type="scientific">Deinococcus radiophilus</name>
    <dbReference type="NCBI Taxonomy" id="32062"/>
    <lineage>
        <taxon>Bacteria</taxon>
        <taxon>Thermotogati</taxon>
        <taxon>Deinococcota</taxon>
        <taxon>Deinococci</taxon>
        <taxon>Deinococcales</taxon>
        <taxon>Deinococcaceae</taxon>
        <taxon>Deinococcus</taxon>
    </lineage>
</organism>
<evidence type="ECO:0000313" key="3">
    <source>
        <dbReference type="Proteomes" id="UP000277766"/>
    </source>
</evidence>
<dbReference type="InterPro" id="IPR051324">
    <property type="entry name" value="Stress/Tellurium_Resist"/>
</dbReference>
<reference evidence="2 3" key="1">
    <citation type="submission" date="2018-12" db="EMBL/GenBank/DDBJ databases">
        <title>Deinococcus radiophilus ATCC 27603 genome sequencing and assembly.</title>
        <authorList>
            <person name="Maclea K.S."/>
            <person name="Maynard C.R."/>
        </authorList>
    </citation>
    <scope>NUCLEOTIDE SEQUENCE [LARGE SCALE GENOMIC DNA]</scope>
    <source>
        <strain evidence="2 3">ATCC 27603</strain>
    </source>
</reference>